<dbReference type="GeneID" id="80090742"/>
<protein>
    <submittedName>
        <fullName evidence="1">Uncharacterized protein</fullName>
    </submittedName>
</protein>
<organism evidence="1 2">
    <name type="scientific">Arthrobacter phage Corgi</name>
    <dbReference type="NCBI Taxonomy" id="2419952"/>
    <lineage>
        <taxon>Viruses</taxon>
        <taxon>Duplodnaviria</taxon>
        <taxon>Heunggongvirae</taxon>
        <taxon>Uroviricota</taxon>
        <taxon>Caudoviricetes</taxon>
        <taxon>Feeclasvirinae</taxon>
        <taxon>Corgivirus</taxon>
        <taxon>Corgivirus corgi</taxon>
    </lineage>
</organism>
<dbReference type="RefSeq" id="YP_010761472.1">
    <property type="nucleotide sequence ID" value="NC_073596.1"/>
</dbReference>
<evidence type="ECO:0000313" key="2">
    <source>
        <dbReference type="Proteomes" id="UP000268506"/>
    </source>
</evidence>
<reference evidence="1 2" key="1">
    <citation type="submission" date="2018-09" db="EMBL/GenBank/DDBJ databases">
        <authorList>
            <person name="Rimple P.A."/>
            <person name="Stoner T.H."/>
            <person name="Garlena R.A."/>
            <person name="Russell D.A."/>
            <person name="Pope W.H."/>
            <person name="Jacobs-Sera D."/>
            <person name="Hatfull G.F."/>
        </authorList>
    </citation>
    <scope>NUCLEOTIDE SEQUENCE [LARGE SCALE GENOMIC DNA]</scope>
</reference>
<dbReference type="KEGG" id="vg:80090742"/>
<gene>
    <name evidence="1" type="primary">1</name>
    <name evidence="1" type="ORF">PBI_CORGI_1</name>
</gene>
<dbReference type="Proteomes" id="UP000268506">
    <property type="component" value="Segment"/>
</dbReference>
<keyword evidence="2" id="KW-1185">Reference proteome</keyword>
<dbReference type="EMBL" id="MH834607">
    <property type="protein sequence ID" value="AYN57549.1"/>
    <property type="molecule type" value="Genomic_DNA"/>
</dbReference>
<sequence>MGAMVKVDRQLLPAMQREDEAARKFLAKMRPENALENRPEFLPASVLIPVTWTCQRDGVFRSRAPLSKLDEWLAQGWRIAD</sequence>
<evidence type="ECO:0000313" key="1">
    <source>
        <dbReference type="EMBL" id="AYN57549.1"/>
    </source>
</evidence>
<name>A0A3G2KEY9_9CAUD</name>
<accession>A0A3G2KEY9</accession>
<proteinExistence type="predicted"/>